<dbReference type="GO" id="GO:0009306">
    <property type="term" value="P:protein secretion"/>
    <property type="evidence" value="ECO:0007669"/>
    <property type="project" value="UniProtKB-UniRule"/>
</dbReference>
<comment type="function">
    <text evidence="9">Involved in protein export. Participates in an early event of protein translocation.</text>
</comment>
<evidence type="ECO:0000256" key="5">
    <source>
        <dbReference type="ARBA" id="ARBA00022927"/>
    </source>
</evidence>
<comment type="similarity">
    <text evidence="2 9">Belongs to the SecG family.</text>
</comment>
<evidence type="ECO:0000256" key="4">
    <source>
        <dbReference type="ARBA" id="ARBA00022692"/>
    </source>
</evidence>
<keyword evidence="8 9" id="KW-0472">Membrane</keyword>
<dbReference type="EMBL" id="MFEJ01000023">
    <property type="protein sequence ID" value="OGE79980.1"/>
    <property type="molecule type" value="Genomic_DNA"/>
</dbReference>
<evidence type="ECO:0000313" key="10">
    <source>
        <dbReference type="EMBL" id="OGE79980.1"/>
    </source>
</evidence>
<comment type="subcellular location">
    <subcellularLocation>
        <location evidence="9">Cell membrane</location>
        <topology evidence="9">Multi-pass membrane protein</topology>
    </subcellularLocation>
    <subcellularLocation>
        <location evidence="1">Membrane</location>
        <topology evidence="1">Multi-pass membrane protein</topology>
    </subcellularLocation>
</comment>
<organism evidence="10 11">
    <name type="scientific">Candidatus Doudnabacteria bacterium RIFCSPHIGHO2_01_FULL_45_18</name>
    <dbReference type="NCBI Taxonomy" id="1817823"/>
    <lineage>
        <taxon>Bacteria</taxon>
        <taxon>Candidatus Doudnaibacteriota</taxon>
    </lineage>
</organism>
<keyword evidence="6 9" id="KW-1133">Transmembrane helix</keyword>
<evidence type="ECO:0000256" key="8">
    <source>
        <dbReference type="ARBA" id="ARBA00023136"/>
    </source>
</evidence>
<dbReference type="Proteomes" id="UP000176233">
    <property type="component" value="Unassembled WGS sequence"/>
</dbReference>
<name>A0A1F5NRJ7_9BACT</name>
<reference evidence="10 11" key="1">
    <citation type="journal article" date="2016" name="Nat. Commun.">
        <title>Thousands of microbial genomes shed light on interconnected biogeochemical processes in an aquifer system.</title>
        <authorList>
            <person name="Anantharaman K."/>
            <person name="Brown C.T."/>
            <person name="Hug L.A."/>
            <person name="Sharon I."/>
            <person name="Castelle C.J."/>
            <person name="Probst A.J."/>
            <person name="Thomas B.C."/>
            <person name="Singh A."/>
            <person name="Wilkins M.J."/>
            <person name="Karaoz U."/>
            <person name="Brodie E.L."/>
            <person name="Williams K.H."/>
            <person name="Hubbard S.S."/>
            <person name="Banfield J.F."/>
        </authorList>
    </citation>
    <scope>NUCLEOTIDE SEQUENCE [LARGE SCALE GENOMIC DNA]</scope>
</reference>
<feature type="transmembrane region" description="Helical" evidence="9">
    <location>
        <begin position="7"/>
        <end position="25"/>
    </location>
</feature>
<dbReference type="InterPro" id="IPR004692">
    <property type="entry name" value="SecG"/>
</dbReference>
<proteinExistence type="inferred from homology"/>
<dbReference type="NCBIfam" id="TIGR00810">
    <property type="entry name" value="secG"/>
    <property type="match status" value="1"/>
</dbReference>
<evidence type="ECO:0000256" key="2">
    <source>
        <dbReference type="ARBA" id="ARBA00008445"/>
    </source>
</evidence>
<keyword evidence="5 9" id="KW-0653">Protein transport</keyword>
<feature type="transmembrane region" description="Helical" evidence="9">
    <location>
        <begin position="53"/>
        <end position="74"/>
    </location>
</feature>
<keyword evidence="9" id="KW-1003">Cell membrane</keyword>
<dbReference type="GO" id="GO:0015450">
    <property type="term" value="F:protein-transporting ATPase activity"/>
    <property type="evidence" value="ECO:0007669"/>
    <property type="project" value="UniProtKB-UniRule"/>
</dbReference>
<keyword evidence="7 9" id="KW-0811">Translocation</keyword>
<accession>A0A1F5NRJ7</accession>
<evidence type="ECO:0000256" key="7">
    <source>
        <dbReference type="ARBA" id="ARBA00023010"/>
    </source>
</evidence>
<gene>
    <name evidence="10" type="ORF">A2660_02690</name>
</gene>
<sequence>MHISQNILTFALIVNSVLLIITILLQQREGGLSTVFGGEGAIYRQKRGLAKGLHYSTIFLVVVFVAISVLILFLK</sequence>
<protein>
    <recommendedName>
        <fullName evidence="9">Protein-export membrane protein SecG</fullName>
    </recommendedName>
</protein>
<dbReference type="Pfam" id="PF03840">
    <property type="entry name" value="SecG"/>
    <property type="match status" value="1"/>
</dbReference>
<dbReference type="GO" id="GO:0005886">
    <property type="term" value="C:plasma membrane"/>
    <property type="evidence" value="ECO:0007669"/>
    <property type="project" value="UniProtKB-SubCell"/>
</dbReference>
<evidence type="ECO:0000313" key="11">
    <source>
        <dbReference type="Proteomes" id="UP000176233"/>
    </source>
</evidence>
<evidence type="ECO:0000256" key="3">
    <source>
        <dbReference type="ARBA" id="ARBA00022448"/>
    </source>
</evidence>
<dbReference type="AlphaFoldDB" id="A0A1F5NRJ7"/>
<keyword evidence="3 9" id="KW-0813">Transport</keyword>
<comment type="caution">
    <text evidence="10">The sequence shown here is derived from an EMBL/GenBank/DDBJ whole genome shotgun (WGS) entry which is preliminary data.</text>
</comment>
<evidence type="ECO:0000256" key="9">
    <source>
        <dbReference type="RuleBase" id="RU365087"/>
    </source>
</evidence>
<evidence type="ECO:0000256" key="6">
    <source>
        <dbReference type="ARBA" id="ARBA00022989"/>
    </source>
</evidence>
<evidence type="ECO:0000256" key="1">
    <source>
        <dbReference type="ARBA" id="ARBA00004141"/>
    </source>
</evidence>
<keyword evidence="4 9" id="KW-0812">Transmembrane</keyword>